<accession>A0AAE9ZQB2</accession>
<feature type="signal peptide" evidence="1">
    <location>
        <begin position="1"/>
        <end position="23"/>
    </location>
</feature>
<name>A0AAE9ZQB2_9BACT</name>
<evidence type="ECO:0000313" key="2">
    <source>
        <dbReference type="EMBL" id="WED63075.1"/>
    </source>
</evidence>
<keyword evidence="3" id="KW-1185">Reference proteome</keyword>
<dbReference type="AlphaFoldDB" id="A0AAE9ZQB2"/>
<feature type="chain" id="PRO_5042283396" evidence="1">
    <location>
        <begin position="24"/>
        <end position="613"/>
    </location>
</feature>
<evidence type="ECO:0000313" key="3">
    <source>
        <dbReference type="Proteomes" id="UP001218638"/>
    </source>
</evidence>
<dbReference type="KEGG" id="slom:PXH66_12105"/>
<reference evidence="2" key="1">
    <citation type="submission" date="2023-03" db="EMBL/GenBank/DDBJ databases">
        <title>Lomoglobus Profundus gen. nov., sp. nov., a novel member of the phylum Verrucomicrobia, isolated from deep-marine sediment of South China Sea.</title>
        <authorList>
            <person name="Ahmad T."/>
            <person name="Ishaq S.E."/>
            <person name="Wang F."/>
        </authorList>
    </citation>
    <scope>NUCLEOTIDE SEQUENCE</scope>
    <source>
        <strain evidence="2">LMO-M01</strain>
    </source>
</reference>
<protein>
    <submittedName>
        <fullName evidence="2">Uncharacterized protein</fullName>
    </submittedName>
</protein>
<dbReference type="EMBL" id="CP119075">
    <property type="protein sequence ID" value="WED63075.1"/>
    <property type="molecule type" value="Genomic_DNA"/>
</dbReference>
<dbReference type="Proteomes" id="UP001218638">
    <property type="component" value="Chromosome"/>
</dbReference>
<organism evidence="2 3">
    <name type="scientific">Synoicihabitans lomoniglobus</name>
    <dbReference type="NCBI Taxonomy" id="2909285"/>
    <lineage>
        <taxon>Bacteria</taxon>
        <taxon>Pseudomonadati</taxon>
        <taxon>Verrucomicrobiota</taxon>
        <taxon>Opitutia</taxon>
        <taxon>Opitutales</taxon>
        <taxon>Opitutaceae</taxon>
        <taxon>Synoicihabitans</taxon>
    </lineage>
</organism>
<gene>
    <name evidence="2" type="ORF">PXH66_12105</name>
</gene>
<sequence>MMSFLRFARFAAGLVSGATLLTAYDNFEVAVYTRAYEVRQMADPAWLESHWGAISSELHIDKVYLETHRDLIIVDAATLEAAKAFFAARGIETAGGITFTIDEPNRFETFSYSNPEHRAKVQEIVEHTARHFDEIILDDFFFTSTKSTHDIAAKGDRTWTDYRLDVMAEAGQHLVVDAARAINPRARVIIKYPNWYDHFSALGFDLQRGPQIFDGVHSGTETRNAVTSAQHLQPYLSYNIIRYFENLAPGRNGGGWVDIFASSTTDRYAEQLELTLLAKAREIALFQFDIIANPITPAMRGAWQDQSTSFDYDALPAGANFATVAGQTFAAVDRVLGALGEPIGLQSYKPFHSTQEAFLQNFLGMAGLPMDIVPTFPTAEPIVLLTAQAAQDPAIVEKITTHLTAGKTVVITSGLLRELQDRGLQHIAELEHSGRVALVHDYTAGRRLVHGEKPILIPQITYRTNDSWELVSGIDGPNGWPLLHDADYLDGQLQILTIPENFADFSAIAPEALDLIRAQLTAHLPVRLEGPGKISLFVYDNGTFVVQSFRDEPADVAVVVDLVHAQIEDIVSGEHLSGEVRMAFRRWDQPPTPDKHAMAFSIAPHSYRAFRLK</sequence>
<evidence type="ECO:0000256" key="1">
    <source>
        <dbReference type="SAM" id="SignalP"/>
    </source>
</evidence>
<proteinExistence type="predicted"/>
<keyword evidence="1" id="KW-0732">Signal</keyword>